<feature type="region of interest" description="Disordered" evidence="1">
    <location>
        <begin position="481"/>
        <end position="516"/>
    </location>
</feature>
<reference evidence="3" key="2">
    <citation type="submission" date="2015-01" db="EMBL/GenBank/DDBJ databases">
        <title>Evolutionary Origins and Diversification of the Mycorrhizal Mutualists.</title>
        <authorList>
            <consortium name="DOE Joint Genome Institute"/>
            <consortium name="Mycorrhizal Genomics Consortium"/>
            <person name="Kohler A."/>
            <person name="Kuo A."/>
            <person name="Nagy L.G."/>
            <person name="Floudas D."/>
            <person name="Copeland A."/>
            <person name="Barry K.W."/>
            <person name="Cichocki N."/>
            <person name="Veneault-Fourrey C."/>
            <person name="LaButti K."/>
            <person name="Lindquist E.A."/>
            <person name="Lipzen A."/>
            <person name="Lundell T."/>
            <person name="Morin E."/>
            <person name="Murat C."/>
            <person name="Riley R."/>
            <person name="Ohm R."/>
            <person name="Sun H."/>
            <person name="Tunlid A."/>
            <person name="Henrissat B."/>
            <person name="Grigoriev I.V."/>
            <person name="Hibbett D.S."/>
            <person name="Martin F."/>
        </authorList>
    </citation>
    <scope>NUCLEOTIDE SEQUENCE [LARGE SCALE GENOMIC DNA]</scope>
    <source>
        <strain evidence="3">Foug A</strain>
    </source>
</reference>
<proteinExistence type="predicted"/>
<feature type="compositionally biased region" description="Polar residues" evidence="1">
    <location>
        <begin position="760"/>
        <end position="774"/>
    </location>
</feature>
<dbReference type="AlphaFoldDB" id="A0A0C3DPN1"/>
<sequence length="791" mass="88231">MPRSTKRAKAKDQKKCQAKPTSVQKLKGTNQKSDQTSPRKPQKELRKAEEFAKVSQRIETLTQVLRCMKMHGPPQMFDSNQIPDLLRHFAILLTCGQEGDIDAKRVTAVTGKLTATGRLNTMVITQNPRDPKSRVARLGVERIVKANKKFEEVVNGARDAASLSAHIGDLWAVFASCDPAKDPQAHIKLLNFVISRSFRKLRARLQFGEWRCKGMLSDKIRRWQPARSTINPRWVNVPQWLEECITKFNPPVTMKRNIWTREVLQWEFSDETKKLWAAILAEILGELRRAVEKAHNIRQKNGQIARPTTKEREAIANVGLWSHILFLYLYWEEGVVQTLLTETDLSDNLLSKSPAKLTRDEGSSLNESVAKPVQTTSDPRDSGLPVTGKASGKAFKGPDTFYAGEVEPTNQQANKSVGRSPILQFLARIGRSVAAIWKGPSKANPIEPDRANVSRTSPTGVDKGISSRYLLPTIPHICVAGKNGVEGEDDTKSPTTTDPAESMLTGDTTRESDDVDEDEEIEGYMVISQGESRGNQLLRYLQALVAWPGAVNKLLDNEFRMLLNDDISVGLVKVQPCKSLLCSTKEMMNEYDAIQKFREGRSNASSSRNADPGNDNPSLRRQLENTFNKYCSQSFYKTVHAEATLMGLVSYLASNDASVNYGEPIPTDELQLLKEIIDPDATEFGIAVGKDCCWCCNRLAYHLGAYLHKNFKLPGTHGIVYGWKPPRVGIPLSVLKSLEDDLWVELVEALGDPPRPRGFRQNSGWSVSSRSENVSGALRANHGESVRDKNS</sequence>
<dbReference type="Proteomes" id="UP000053989">
    <property type="component" value="Unassembled WGS sequence"/>
</dbReference>
<feature type="region of interest" description="Disordered" evidence="1">
    <location>
        <begin position="755"/>
        <end position="791"/>
    </location>
</feature>
<name>A0A0C3DPN1_9AGAM</name>
<feature type="compositionally biased region" description="Polar residues" evidence="1">
    <location>
        <begin position="363"/>
        <end position="377"/>
    </location>
</feature>
<keyword evidence="3" id="KW-1185">Reference proteome</keyword>
<feature type="region of interest" description="Disordered" evidence="1">
    <location>
        <begin position="1"/>
        <end position="50"/>
    </location>
</feature>
<feature type="region of interest" description="Disordered" evidence="1">
    <location>
        <begin position="356"/>
        <end position="392"/>
    </location>
</feature>
<organism evidence="2 3">
    <name type="scientific">Scleroderma citrinum Foug A</name>
    <dbReference type="NCBI Taxonomy" id="1036808"/>
    <lineage>
        <taxon>Eukaryota</taxon>
        <taxon>Fungi</taxon>
        <taxon>Dikarya</taxon>
        <taxon>Basidiomycota</taxon>
        <taxon>Agaricomycotina</taxon>
        <taxon>Agaricomycetes</taxon>
        <taxon>Agaricomycetidae</taxon>
        <taxon>Boletales</taxon>
        <taxon>Sclerodermatineae</taxon>
        <taxon>Sclerodermataceae</taxon>
        <taxon>Scleroderma</taxon>
    </lineage>
</organism>
<dbReference type="HOGENOM" id="CLU_022091_0_0_1"/>
<dbReference type="InParanoid" id="A0A0C3DPN1"/>
<feature type="compositionally biased region" description="Basic and acidic residues" evidence="1">
    <location>
        <begin position="41"/>
        <end position="50"/>
    </location>
</feature>
<evidence type="ECO:0000313" key="3">
    <source>
        <dbReference type="Proteomes" id="UP000053989"/>
    </source>
</evidence>
<protein>
    <submittedName>
        <fullName evidence="2">Uncharacterized protein</fullName>
    </submittedName>
</protein>
<dbReference type="EMBL" id="KN822090">
    <property type="protein sequence ID" value="KIM58144.1"/>
    <property type="molecule type" value="Genomic_DNA"/>
</dbReference>
<gene>
    <name evidence="2" type="ORF">SCLCIDRAFT_1100996</name>
</gene>
<feature type="compositionally biased region" description="Polar residues" evidence="1">
    <location>
        <begin position="20"/>
        <end position="39"/>
    </location>
</feature>
<feature type="compositionally biased region" description="Basic and acidic residues" evidence="1">
    <location>
        <begin position="781"/>
        <end position="791"/>
    </location>
</feature>
<reference evidence="2 3" key="1">
    <citation type="submission" date="2014-04" db="EMBL/GenBank/DDBJ databases">
        <authorList>
            <consortium name="DOE Joint Genome Institute"/>
            <person name="Kuo A."/>
            <person name="Kohler A."/>
            <person name="Nagy L.G."/>
            <person name="Floudas D."/>
            <person name="Copeland A."/>
            <person name="Barry K.W."/>
            <person name="Cichocki N."/>
            <person name="Veneault-Fourrey C."/>
            <person name="LaButti K."/>
            <person name="Lindquist E.A."/>
            <person name="Lipzen A."/>
            <person name="Lundell T."/>
            <person name="Morin E."/>
            <person name="Murat C."/>
            <person name="Sun H."/>
            <person name="Tunlid A."/>
            <person name="Henrissat B."/>
            <person name="Grigoriev I.V."/>
            <person name="Hibbett D.S."/>
            <person name="Martin F."/>
            <person name="Nordberg H.P."/>
            <person name="Cantor M.N."/>
            <person name="Hua S.X."/>
        </authorList>
    </citation>
    <scope>NUCLEOTIDE SEQUENCE [LARGE SCALE GENOMIC DNA]</scope>
    <source>
        <strain evidence="2 3">Foug A</strain>
    </source>
</reference>
<evidence type="ECO:0000313" key="2">
    <source>
        <dbReference type="EMBL" id="KIM58144.1"/>
    </source>
</evidence>
<accession>A0A0C3DPN1</accession>
<feature type="region of interest" description="Disordered" evidence="1">
    <location>
        <begin position="599"/>
        <end position="618"/>
    </location>
</feature>
<evidence type="ECO:0000256" key="1">
    <source>
        <dbReference type="SAM" id="MobiDB-lite"/>
    </source>
</evidence>
<dbReference type="OrthoDB" id="2626367at2759"/>
<feature type="compositionally biased region" description="Polar residues" evidence="1">
    <location>
        <begin position="602"/>
        <end position="618"/>
    </location>
</feature>